<dbReference type="AlphaFoldDB" id="X0UCU8"/>
<dbReference type="EMBL" id="BARS01029359">
    <property type="protein sequence ID" value="GAG03599.1"/>
    <property type="molecule type" value="Genomic_DNA"/>
</dbReference>
<sequence length="199" mass="20017">VAGGGYHSLALRPDGSVVGWGLNGNGQTAAPGGSNFTTIAAGMYHSLAIREDGALAGWGLNTSGQIDVPLGNDFVAIAGGGTHSLAIREDGSIVGWGAGLDPYGLISGIPAGNDFVAIAAGQSHDMALRADGSVVGWGNNDYGKTDAPPVPNFGVVAVGLFHTFALEQVDTPAPSSLVGLLSMGAVALLAQAWRRRRIG</sequence>
<evidence type="ECO:0008006" key="2">
    <source>
        <dbReference type="Google" id="ProtNLM"/>
    </source>
</evidence>
<dbReference type="InterPro" id="IPR000408">
    <property type="entry name" value="Reg_chr_condens"/>
</dbReference>
<comment type="caution">
    <text evidence="1">The sequence shown here is derived from an EMBL/GenBank/DDBJ whole genome shotgun (WGS) entry which is preliminary data.</text>
</comment>
<dbReference type="Pfam" id="PF13540">
    <property type="entry name" value="RCC1_2"/>
    <property type="match status" value="4"/>
</dbReference>
<dbReference type="GO" id="GO:0005085">
    <property type="term" value="F:guanyl-nucleotide exchange factor activity"/>
    <property type="evidence" value="ECO:0007669"/>
    <property type="project" value="TreeGrafter"/>
</dbReference>
<dbReference type="PROSITE" id="PS00626">
    <property type="entry name" value="RCC1_2"/>
    <property type="match status" value="2"/>
</dbReference>
<dbReference type="PANTHER" id="PTHR45982:SF1">
    <property type="entry name" value="REGULATOR OF CHROMOSOME CONDENSATION"/>
    <property type="match status" value="1"/>
</dbReference>
<dbReference type="PANTHER" id="PTHR45982">
    <property type="entry name" value="REGULATOR OF CHROMOSOME CONDENSATION"/>
    <property type="match status" value="1"/>
</dbReference>
<dbReference type="SUPFAM" id="SSF50985">
    <property type="entry name" value="RCC1/BLIP-II"/>
    <property type="match status" value="1"/>
</dbReference>
<proteinExistence type="predicted"/>
<organism evidence="1">
    <name type="scientific">marine sediment metagenome</name>
    <dbReference type="NCBI Taxonomy" id="412755"/>
    <lineage>
        <taxon>unclassified sequences</taxon>
        <taxon>metagenomes</taxon>
        <taxon>ecological metagenomes</taxon>
    </lineage>
</organism>
<feature type="non-terminal residue" evidence="1">
    <location>
        <position position="1"/>
    </location>
</feature>
<protein>
    <recommendedName>
        <fullName evidence="2">PEP-CTERM protein-sorting domain-containing protein</fullName>
    </recommendedName>
</protein>
<dbReference type="Gene3D" id="2.130.10.30">
    <property type="entry name" value="Regulator of chromosome condensation 1/beta-lactamase-inhibitor protein II"/>
    <property type="match status" value="1"/>
</dbReference>
<name>X0UCU8_9ZZZZ</name>
<gene>
    <name evidence="1" type="ORF">S01H1_45891</name>
</gene>
<dbReference type="InterPro" id="IPR009091">
    <property type="entry name" value="RCC1/BLIP-II"/>
</dbReference>
<dbReference type="InterPro" id="IPR051553">
    <property type="entry name" value="Ran_GTPase-activating"/>
</dbReference>
<evidence type="ECO:0000313" key="1">
    <source>
        <dbReference type="EMBL" id="GAG03599.1"/>
    </source>
</evidence>
<accession>X0UCU8</accession>
<dbReference type="PROSITE" id="PS50012">
    <property type="entry name" value="RCC1_3"/>
    <property type="match status" value="3"/>
</dbReference>
<dbReference type="GO" id="GO:0005737">
    <property type="term" value="C:cytoplasm"/>
    <property type="evidence" value="ECO:0007669"/>
    <property type="project" value="TreeGrafter"/>
</dbReference>
<reference evidence="1" key="1">
    <citation type="journal article" date="2014" name="Front. Microbiol.">
        <title>High frequency of phylogenetically diverse reductive dehalogenase-homologous genes in deep subseafloor sedimentary metagenomes.</title>
        <authorList>
            <person name="Kawai M."/>
            <person name="Futagami T."/>
            <person name="Toyoda A."/>
            <person name="Takaki Y."/>
            <person name="Nishi S."/>
            <person name="Hori S."/>
            <person name="Arai W."/>
            <person name="Tsubouchi T."/>
            <person name="Morono Y."/>
            <person name="Uchiyama I."/>
            <person name="Ito T."/>
            <person name="Fujiyama A."/>
            <person name="Inagaki F."/>
            <person name="Takami H."/>
        </authorList>
    </citation>
    <scope>NUCLEOTIDE SEQUENCE</scope>
    <source>
        <strain evidence="1">Expedition CK06-06</strain>
    </source>
</reference>